<protein>
    <submittedName>
        <fullName evidence="1">Uncharacterized protein</fullName>
    </submittedName>
</protein>
<sequence length="152" mass="16572">MLDALGFCAHRRKFNQIPSCKKIPVNYISNLHSSDSKSLQALSTRCFGKIGSIPRPTTRNILARVVKAPAPFSESCTCAPCWTRISMPLLSIEITARSSTSPSSVDKCSFTGFENIELSSFRFCSPPSIAILSGCRVSYSFTSTQATVPKLI</sequence>
<dbReference type="HOGENOM" id="CLU_1724980_0_0_1"/>
<dbReference type="EMBL" id="BT055851">
    <property type="protein sequence ID" value="ACL54458.1"/>
    <property type="molecule type" value="mRNA"/>
</dbReference>
<proteinExistence type="evidence at transcript level"/>
<dbReference type="KEGG" id="zma:100280245"/>
<name>B8A2Q9_MAIZE</name>
<dbReference type="AlphaFoldDB" id="B8A2Q9"/>
<evidence type="ECO:0000313" key="1">
    <source>
        <dbReference type="EMBL" id="ACL54458.1"/>
    </source>
</evidence>
<accession>B8A2Q9</accession>
<reference evidence="1" key="1">
    <citation type="journal article" date="2009" name="PLoS Genet.">
        <title>Sequencing, mapping, and analysis of 27,455 maize full-length cDNAs.</title>
        <authorList>
            <person name="Soderlund C."/>
            <person name="Descour A."/>
            <person name="Kudrna D."/>
            <person name="Bomhoff M."/>
            <person name="Boyd L."/>
            <person name="Currie J."/>
            <person name="Angelova A."/>
            <person name="Collura K."/>
            <person name="Wissotski M."/>
            <person name="Ashley E."/>
            <person name="Morrow D."/>
            <person name="Fernandes J."/>
            <person name="Walbot V."/>
            <person name="Yu Y."/>
        </authorList>
    </citation>
    <scope>NUCLEOTIDE SEQUENCE</scope>
    <source>
        <strain evidence="1">B73</strain>
    </source>
</reference>
<reference evidence="1" key="2">
    <citation type="submission" date="2012-06" db="EMBL/GenBank/DDBJ databases">
        <authorList>
            <person name="Yu Y."/>
            <person name="Currie J."/>
            <person name="Lomeli R."/>
            <person name="Angelova A."/>
            <person name="Collura K."/>
            <person name="Wissotski M."/>
            <person name="Campos D."/>
            <person name="Kudrna D."/>
            <person name="Golser W."/>
            <person name="Ashely E."/>
            <person name="Descour A."/>
            <person name="Fernandes J."/>
            <person name="Soderlund C."/>
            <person name="Walbot V."/>
        </authorList>
    </citation>
    <scope>NUCLEOTIDE SEQUENCE</scope>
    <source>
        <strain evidence="1">B73</strain>
    </source>
</reference>
<organism evidence="1">
    <name type="scientific">Zea mays</name>
    <name type="common">Maize</name>
    <dbReference type="NCBI Taxonomy" id="4577"/>
    <lineage>
        <taxon>Eukaryota</taxon>
        <taxon>Viridiplantae</taxon>
        <taxon>Streptophyta</taxon>
        <taxon>Embryophyta</taxon>
        <taxon>Tracheophyta</taxon>
        <taxon>Spermatophyta</taxon>
        <taxon>Magnoliopsida</taxon>
        <taxon>Liliopsida</taxon>
        <taxon>Poales</taxon>
        <taxon>Poaceae</taxon>
        <taxon>PACMAD clade</taxon>
        <taxon>Panicoideae</taxon>
        <taxon>Andropogonodae</taxon>
        <taxon>Andropogoneae</taxon>
        <taxon>Tripsacinae</taxon>
        <taxon>Zea</taxon>
    </lineage>
</organism>